<dbReference type="PATRIC" id="fig|1938.3.peg.6403"/>
<dbReference type="PIRSF" id="PIRSF036625">
    <property type="entry name" value="GAF_ANTAR"/>
    <property type="match status" value="1"/>
</dbReference>
<dbReference type="PROSITE" id="PS50921">
    <property type="entry name" value="ANTAR"/>
    <property type="match status" value="1"/>
</dbReference>
<evidence type="ECO:0000313" key="6">
    <source>
        <dbReference type="EMBL" id="KMS70322.1"/>
    </source>
</evidence>
<evidence type="ECO:0000256" key="2">
    <source>
        <dbReference type="ARBA" id="ARBA00022777"/>
    </source>
</evidence>
<evidence type="ECO:0000256" key="3">
    <source>
        <dbReference type="ARBA" id="ARBA00023015"/>
    </source>
</evidence>
<keyword evidence="1" id="KW-0808">Transferase</keyword>
<sequence length="238" mass="25876">MDQQLLAKTFVELADNLVADFDLIDFLRLLTDRCVSMLDVSAAGVLLADRDGKLRVMAASDEQVRLLELFQLQNDEGPCLDCFRTGVPVIVPDLGTATARWPRFAVAAQRSGFGAVQALPMRLRDDIVGALNLFRTASGPFDPAAAPVAQALADVATISLLQQRTAQRSTVLNEQLQTALNSRVLIEQAKGKLAERQDIDMEQAFTALRGYARSHNRRLADVARALIDSSEPLTGLGS</sequence>
<dbReference type="EMBL" id="LFNT01000050">
    <property type="protein sequence ID" value="KMS70322.1"/>
    <property type="molecule type" value="Genomic_DNA"/>
</dbReference>
<protein>
    <submittedName>
        <fullName evidence="6">Transcriptional regulator</fullName>
    </submittedName>
</protein>
<dbReference type="SMART" id="SM01012">
    <property type="entry name" value="ANTAR"/>
    <property type="match status" value="1"/>
</dbReference>
<dbReference type="InterPro" id="IPR036388">
    <property type="entry name" value="WH-like_DNA-bd_sf"/>
</dbReference>
<proteinExistence type="predicted"/>
<keyword evidence="2" id="KW-0418">Kinase</keyword>
<dbReference type="AlphaFoldDB" id="A0A0J7Z447"/>
<dbReference type="InterPro" id="IPR029016">
    <property type="entry name" value="GAF-like_dom_sf"/>
</dbReference>
<dbReference type="Proteomes" id="UP000037432">
    <property type="component" value="Unassembled WGS sequence"/>
</dbReference>
<keyword evidence="3" id="KW-0805">Transcription regulation</keyword>
<dbReference type="Gene3D" id="3.30.450.40">
    <property type="match status" value="1"/>
</dbReference>
<feature type="domain" description="ANTAR" evidence="5">
    <location>
        <begin position="166"/>
        <end position="227"/>
    </location>
</feature>
<evidence type="ECO:0000259" key="5">
    <source>
        <dbReference type="PROSITE" id="PS50921"/>
    </source>
</evidence>
<organism evidence="6 7">
    <name type="scientific">Streptomyces viridochromogenes</name>
    <dbReference type="NCBI Taxonomy" id="1938"/>
    <lineage>
        <taxon>Bacteria</taxon>
        <taxon>Bacillati</taxon>
        <taxon>Actinomycetota</taxon>
        <taxon>Actinomycetes</taxon>
        <taxon>Kitasatosporales</taxon>
        <taxon>Streptomycetaceae</taxon>
        <taxon>Streptomyces</taxon>
    </lineage>
</organism>
<dbReference type="InterPro" id="IPR012074">
    <property type="entry name" value="GAF_ANTAR"/>
</dbReference>
<reference evidence="6 7" key="1">
    <citation type="submission" date="2015-06" db="EMBL/GenBank/DDBJ databases">
        <authorList>
            <person name="Ju K.-S."/>
            <person name="Doroghazi J.R."/>
            <person name="Metcalf W.W."/>
        </authorList>
    </citation>
    <scope>NUCLEOTIDE SEQUENCE [LARGE SCALE GENOMIC DNA]</scope>
    <source>
        <strain evidence="6 7">NRRL 3414</strain>
    </source>
</reference>
<dbReference type="Pfam" id="PF13185">
    <property type="entry name" value="GAF_2"/>
    <property type="match status" value="1"/>
</dbReference>
<dbReference type="InterPro" id="IPR005561">
    <property type="entry name" value="ANTAR"/>
</dbReference>
<evidence type="ECO:0000256" key="1">
    <source>
        <dbReference type="ARBA" id="ARBA00022679"/>
    </source>
</evidence>
<accession>A0A0J7Z447</accession>
<comment type="caution">
    <text evidence="6">The sequence shown here is derived from an EMBL/GenBank/DDBJ whole genome shotgun (WGS) entry which is preliminary data.</text>
</comment>
<keyword evidence="4" id="KW-0804">Transcription</keyword>
<dbReference type="GO" id="GO:0003723">
    <property type="term" value="F:RNA binding"/>
    <property type="evidence" value="ECO:0007669"/>
    <property type="project" value="InterPro"/>
</dbReference>
<dbReference type="Gene3D" id="1.10.10.10">
    <property type="entry name" value="Winged helix-like DNA-binding domain superfamily/Winged helix DNA-binding domain"/>
    <property type="match status" value="1"/>
</dbReference>
<dbReference type="SUPFAM" id="SSF52172">
    <property type="entry name" value="CheY-like"/>
    <property type="match status" value="1"/>
</dbReference>
<dbReference type="SUPFAM" id="SSF55781">
    <property type="entry name" value="GAF domain-like"/>
    <property type="match status" value="1"/>
</dbReference>
<dbReference type="Pfam" id="PF03861">
    <property type="entry name" value="ANTAR"/>
    <property type="match status" value="1"/>
</dbReference>
<name>A0A0J7Z447_STRVR</name>
<dbReference type="RefSeq" id="WP_048584901.1">
    <property type="nucleotide sequence ID" value="NZ_LFNT01000050.1"/>
</dbReference>
<dbReference type="InterPro" id="IPR003018">
    <property type="entry name" value="GAF"/>
</dbReference>
<dbReference type="OrthoDB" id="3683444at2"/>
<evidence type="ECO:0000313" key="7">
    <source>
        <dbReference type="Proteomes" id="UP000037432"/>
    </source>
</evidence>
<dbReference type="SMART" id="SM00065">
    <property type="entry name" value="GAF"/>
    <property type="match status" value="1"/>
</dbReference>
<gene>
    <name evidence="6" type="ORF">ACM01_31985</name>
</gene>
<dbReference type="GO" id="GO:0016301">
    <property type="term" value="F:kinase activity"/>
    <property type="evidence" value="ECO:0007669"/>
    <property type="project" value="UniProtKB-KW"/>
</dbReference>
<dbReference type="InterPro" id="IPR011006">
    <property type="entry name" value="CheY-like_superfamily"/>
</dbReference>
<evidence type="ECO:0000256" key="4">
    <source>
        <dbReference type="ARBA" id="ARBA00023163"/>
    </source>
</evidence>